<sequence length="84" mass="8994">MRFLFEIQGGLELCLKGGAGVRGGLHPNADPLTNHPPTKTTTPRPRHTPISSWDRGDADPVTGSVAEEHHVGAGGHRPAETRRL</sequence>
<accession>A0AAW1F505</accession>
<dbReference type="AlphaFoldDB" id="A0AAW1F505"/>
<keyword evidence="3" id="KW-1185">Reference proteome</keyword>
<feature type="compositionally biased region" description="Low complexity" evidence="1">
    <location>
        <begin position="31"/>
        <end position="43"/>
    </location>
</feature>
<evidence type="ECO:0000256" key="1">
    <source>
        <dbReference type="SAM" id="MobiDB-lite"/>
    </source>
</evidence>
<feature type="region of interest" description="Disordered" evidence="1">
    <location>
        <begin position="17"/>
        <end position="84"/>
    </location>
</feature>
<protein>
    <submittedName>
        <fullName evidence="2">Uncharacterized protein</fullName>
    </submittedName>
</protein>
<organism evidence="2 3">
    <name type="scientific">Zoarces viviparus</name>
    <name type="common">Viviparous eelpout</name>
    <name type="synonym">Blennius viviparus</name>
    <dbReference type="NCBI Taxonomy" id="48416"/>
    <lineage>
        <taxon>Eukaryota</taxon>
        <taxon>Metazoa</taxon>
        <taxon>Chordata</taxon>
        <taxon>Craniata</taxon>
        <taxon>Vertebrata</taxon>
        <taxon>Euteleostomi</taxon>
        <taxon>Actinopterygii</taxon>
        <taxon>Neopterygii</taxon>
        <taxon>Teleostei</taxon>
        <taxon>Neoteleostei</taxon>
        <taxon>Acanthomorphata</taxon>
        <taxon>Eupercaria</taxon>
        <taxon>Perciformes</taxon>
        <taxon>Cottioidei</taxon>
        <taxon>Zoarcales</taxon>
        <taxon>Zoarcidae</taxon>
        <taxon>Zoarcinae</taxon>
        <taxon>Zoarces</taxon>
    </lineage>
</organism>
<reference evidence="2 3" key="1">
    <citation type="journal article" date="2024" name="Genome Biol. Evol.">
        <title>Chromosome-level genome assembly of the viviparous eelpout Zoarces viviparus.</title>
        <authorList>
            <person name="Fuhrmann N."/>
            <person name="Brasseur M.V."/>
            <person name="Bakowski C.E."/>
            <person name="Podsiadlowski L."/>
            <person name="Prost S."/>
            <person name="Krehenwinkel H."/>
            <person name="Mayer C."/>
        </authorList>
    </citation>
    <scope>NUCLEOTIDE SEQUENCE [LARGE SCALE GENOMIC DNA]</scope>
    <source>
        <strain evidence="2">NO-MEL_2022_Ind0_liver</strain>
    </source>
</reference>
<evidence type="ECO:0000313" key="3">
    <source>
        <dbReference type="Proteomes" id="UP001488805"/>
    </source>
</evidence>
<feature type="compositionally biased region" description="Basic and acidic residues" evidence="1">
    <location>
        <begin position="66"/>
        <end position="84"/>
    </location>
</feature>
<name>A0AAW1F505_ZOAVI</name>
<comment type="caution">
    <text evidence="2">The sequence shown here is derived from an EMBL/GenBank/DDBJ whole genome shotgun (WGS) entry which is preliminary data.</text>
</comment>
<dbReference type="Proteomes" id="UP001488805">
    <property type="component" value="Unassembled WGS sequence"/>
</dbReference>
<dbReference type="EMBL" id="JBCEZU010000100">
    <property type="protein sequence ID" value="KAK9529994.1"/>
    <property type="molecule type" value="Genomic_DNA"/>
</dbReference>
<proteinExistence type="predicted"/>
<gene>
    <name evidence="2" type="ORF">VZT92_011534</name>
</gene>
<evidence type="ECO:0000313" key="2">
    <source>
        <dbReference type="EMBL" id="KAK9529994.1"/>
    </source>
</evidence>